<dbReference type="STRING" id="1312852.EG19_04565"/>
<dbReference type="InterPro" id="IPR003796">
    <property type="entry name" value="RNR_NrdR-like"/>
</dbReference>
<keyword evidence="11" id="KW-1185">Reference proteome</keyword>
<dbReference type="NCBIfam" id="TIGR00244">
    <property type="entry name" value="transcriptional regulator NrdR"/>
    <property type="match status" value="1"/>
</dbReference>
<dbReference type="InterPro" id="IPR005144">
    <property type="entry name" value="ATP-cone_dom"/>
</dbReference>
<keyword evidence="1 8" id="KW-0678">Repressor</keyword>
<accession>A0A062XZE1</accession>
<dbReference type="Pfam" id="PF22811">
    <property type="entry name" value="Zn_ribbon_NrdR"/>
    <property type="match status" value="1"/>
</dbReference>
<evidence type="ECO:0000256" key="4">
    <source>
        <dbReference type="ARBA" id="ARBA00022840"/>
    </source>
</evidence>
<feature type="zinc finger region" evidence="8">
    <location>
        <begin position="3"/>
        <end position="34"/>
    </location>
</feature>
<dbReference type="GO" id="GO:0008270">
    <property type="term" value="F:zinc ion binding"/>
    <property type="evidence" value="ECO:0007669"/>
    <property type="project" value="UniProtKB-UniRule"/>
</dbReference>
<evidence type="ECO:0000256" key="3">
    <source>
        <dbReference type="ARBA" id="ARBA00022771"/>
    </source>
</evidence>
<comment type="similarity">
    <text evidence="8">Belongs to the NrdR family.</text>
</comment>
<keyword evidence="7 8" id="KW-0804">Transcription</keyword>
<dbReference type="PANTHER" id="PTHR30455">
    <property type="entry name" value="TRANSCRIPTIONAL REPRESSOR NRDR"/>
    <property type="match status" value="1"/>
</dbReference>
<proteinExistence type="inferred from homology"/>
<name>A0A062XZE1_9BACT</name>
<dbReference type="OrthoDB" id="9807461at2"/>
<evidence type="ECO:0000313" key="10">
    <source>
        <dbReference type="EMBL" id="KDA53486.1"/>
    </source>
</evidence>
<dbReference type="AlphaFoldDB" id="A0A062XZE1"/>
<dbReference type="PANTHER" id="PTHR30455:SF2">
    <property type="entry name" value="TRANSCRIPTIONAL REPRESSOR NRDR"/>
    <property type="match status" value="1"/>
</dbReference>
<evidence type="ECO:0000259" key="9">
    <source>
        <dbReference type="PROSITE" id="PS51161"/>
    </source>
</evidence>
<dbReference type="GO" id="GO:0003677">
    <property type="term" value="F:DNA binding"/>
    <property type="evidence" value="ECO:0007669"/>
    <property type="project" value="UniProtKB-KW"/>
</dbReference>
<keyword evidence="2 8" id="KW-0547">Nucleotide-binding</keyword>
<protein>
    <recommendedName>
        <fullName evidence="8">Transcriptional repressor NrdR</fullName>
    </recommendedName>
</protein>
<dbReference type="GO" id="GO:0045892">
    <property type="term" value="P:negative regulation of DNA-templated transcription"/>
    <property type="evidence" value="ECO:0007669"/>
    <property type="project" value="UniProtKB-UniRule"/>
</dbReference>
<dbReference type="InterPro" id="IPR055173">
    <property type="entry name" value="NrdR-like_N"/>
</dbReference>
<dbReference type="PROSITE" id="PS51161">
    <property type="entry name" value="ATP_CONE"/>
    <property type="match status" value="1"/>
</dbReference>
<sequence>MRCPYCGHGEDRVVDSRELADGTQVRRRRECLACGQRYTTYERIEESPALVVKRDGRREPYNRAKVIAGLIRACEKRPVSMADMEAMADKVEALINRKNNREISSREIGEVLMEELRKRDQVAYVRFASVYRRFQDLEEFHQELERLRKLEEV</sequence>
<reference evidence="10 11" key="1">
    <citation type="submission" date="2014-04" db="EMBL/GenBank/DDBJ databases">
        <title>The Genome Sequence of Thermoanaerobaculum aquaticum MP-01, The First Cultivated Group 23 Acidobacterium.</title>
        <authorList>
            <person name="Stamps B.W."/>
            <person name="Losey N.A."/>
            <person name="Lawson P.A."/>
            <person name="Stevenson B.S."/>
        </authorList>
    </citation>
    <scope>NUCLEOTIDE SEQUENCE [LARGE SCALE GENOMIC DNA]</scope>
    <source>
        <strain evidence="10 11">MP-01</strain>
    </source>
</reference>
<evidence type="ECO:0000313" key="11">
    <source>
        <dbReference type="Proteomes" id="UP000027284"/>
    </source>
</evidence>
<dbReference type="Proteomes" id="UP000027284">
    <property type="component" value="Unassembled WGS sequence"/>
</dbReference>
<dbReference type="Pfam" id="PF03477">
    <property type="entry name" value="ATP-cone"/>
    <property type="match status" value="1"/>
</dbReference>
<dbReference type="HAMAP" id="MF_00440">
    <property type="entry name" value="NrdR"/>
    <property type="match status" value="1"/>
</dbReference>
<evidence type="ECO:0000256" key="8">
    <source>
        <dbReference type="HAMAP-Rule" id="MF_00440"/>
    </source>
</evidence>
<dbReference type="EMBL" id="JMFG01000020">
    <property type="protein sequence ID" value="KDA53486.1"/>
    <property type="molecule type" value="Genomic_DNA"/>
</dbReference>
<comment type="cofactor">
    <cofactor evidence="8">
        <name>Zn(2+)</name>
        <dbReference type="ChEBI" id="CHEBI:29105"/>
    </cofactor>
    <text evidence="8">Binds 1 zinc ion.</text>
</comment>
<comment type="function">
    <text evidence="8">Negatively regulates transcription of bacterial ribonucleotide reductase nrd genes and operons by binding to NrdR-boxes.</text>
</comment>
<dbReference type="RefSeq" id="WP_038049284.1">
    <property type="nucleotide sequence ID" value="NZ_JMFG01000020.1"/>
</dbReference>
<keyword evidence="5 8" id="KW-0805">Transcription regulation</keyword>
<organism evidence="10 11">
    <name type="scientific">Thermoanaerobaculum aquaticum</name>
    <dbReference type="NCBI Taxonomy" id="1312852"/>
    <lineage>
        <taxon>Bacteria</taxon>
        <taxon>Pseudomonadati</taxon>
        <taxon>Acidobacteriota</taxon>
        <taxon>Thermoanaerobaculia</taxon>
        <taxon>Thermoanaerobaculales</taxon>
        <taxon>Thermoanaerobaculaceae</taxon>
        <taxon>Thermoanaerobaculum</taxon>
    </lineage>
</organism>
<evidence type="ECO:0000256" key="6">
    <source>
        <dbReference type="ARBA" id="ARBA00023125"/>
    </source>
</evidence>
<keyword evidence="4 8" id="KW-0067">ATP-binding</keyword>
<comment type="caution">
    <text evidence="10">The sequence shown here is derived from an EMBL/GenBank/DDBJ whole genome shotgun (WGS) entry which is preliminary data.</text>
</comment>
<keyword evidence="6 8" id="KW-0238">DNA-binding</keyword>
<keyword evidence="8" id="KW-0862">Zinc</keyword>
<evidence type="ECO:0000256" key="1">
    <source>
        <dbReference type="ARBA" id="ARBA00022491"/>
    </source>
</evidence>
<evidence type="ECO:0000256" key="2">
    <source>
        <dbReference type="ARBA" id="ARBA00022741"/>
    </source>
</evidence>
<keyword evidence="3 8" id="KW-0863">Zinc-finger</keyword>
<keyword evidence="8" id="KW-0479">Metal-binding</keyword>
<evidence type="ECO:0000256" key="5">
    <source>
        <dbReference type="ARBA" id="ARBA00023015"/>
    </source>
</evidence>
<feature type="domain" description="ATP-cone" evidence="9">
    <location>
        <begin position="49"/>
        <end position="139"/>
    </location>
</feature>
<gene>
    <name evidence="8" type="primary">nrdR</name>
    <name evidence="10" type="ORF">EG19_04565</name>
</gene>
<evidence type="ECO:0000256" key="7">
    <source>
        <dbReference type="ARBA" id="ARBA00023163"/>
    </source>
</evidence>
<dbReference type="GO" id="GO:0005524">
    <property type="term" value="F:ATP binding"/>
    <property type="evidence" value="ECO:0007669"/>
    <property type="project" value="UniProtKB-UniRule"/>
</dbReference>